<dbReference type="Gene3D" id="3.40.50.880">
    <property type="match status" value="1"/>
</dbReference>
<feature type="domain" description="DJ-1/PfpI" evidence="2">
    <location>
        <begin position="4"/>
        <end position="163"/>
    </location>
</feature>
<sequence length="175" mass="19082">MNGLIITGDGFEDAEFTYPLYRLREAGFEIDVATPDGGSFESKHGQAFEADMQIEDAAAGNYDFLVIPGGRAPESLRTEAPEAKELITAFDDASKPIASVCHGAQLLISADVLEGRNATAYWPLDIDVENAGATFKDQEVVIDDNLVTSRYPDDMPAFMREFIRVLEETPVEATA</sequence>
<dbReference type="PANTHER" id="PTHR42733">
    <property type="entry name" value="DJ-1 PROTEIN"/>
    <property type="match status" value="1"/>
</dbReference>
<dbReference type="GeneID" id="76198864"/>
<gene>
    <name evidence="3" type="ORF">ACFQL7_05165</name>
</gene>
<dbReference type="NCBIfam" id="TIGR01382">
    <property type="entry name" value="PfpI"/>
    <property type="match status" value="1"/>
</dbReference>
<dbReference type="RefSeq" id="WP_248905316.1">
    <property type="nucleotide sequence ID" value="NZ_CP109979.1"/>
</dbReference>
<keyword evidence="3" id="KW-0315">Glutamine amidotransferase</keyword>
<organism evidence="3 4">
    <name type="scientific">Halocatena marina</name>
    <dbReference type="NCBI Taxonomy" id="2934937"/>
    <lineage>
        <taxon>Archaea</taxon>
        <taxon>Methanobacteriati</taxon>
        <taxon>Methanobacteriota</taxon>
        <taxon>Stenosarchaea group</taxon>
        <taxon>Halobacteria</taxon>
        <taxon>Halobacteriales</taxon>
        <taxon>Natronomonadaceae</taxon>
        <taxon>Halocatena</taxon>
    </lineage>
</organism>
<dbReference type="Pfam" id="PF01965">
    <property type="entry name" value="DJ-1_PfpI"/>
    <property type="match status" value="1"/>
</dbReference>
<dbReference type="PANTHER" id="PTHR42733:SF2">
    <property type="entry name" value="DJ-1_THIJ_PFPI FAMILY PROTEIN"/>
    <property type="match status" value="1"/>
</dbReference>
<protein>
    <submittedName>
        <fullName evidence="3">Type 1 glutamine amidotransferase domain-containing protein</fullName>
    </submittedName>
</protein>
<keyword evidence="4" id="KW-1185">Reference proteome</keyword>
<dbReference type="EMBL" id="JBHTAX010000001">
    <property type="protein sequence ID" value="MFC7189293.1"/>
    <property type="molecule type" value="Genomic_DNA"/>
</dbReference>
<dbReference type="InterPro" id="IPR029062">
    <property type="entry name" value="Class_I_gatase-like"/>
</dbReference>
<evidence type="ECO:0000313" key="4">
    <source>
        <dbReference type="Proteomes" id="UP001596417"/>
    </source>
</evidence>
<accession>A0ABD5YNS6</accession>
<evidence type="ECO:0000259" key="2">
    <source>
        <dbReference type="Pfam" id="PF01965"/>
    </source>
</evidence>
<dbReference type="InterPro" id="IPR002818">
    <property type="entry name" value="DJ-1/PfpI"/>
</dbReference>
<dbReference type="InterPro" id="IPR006286">
    <property type="entry name" value="C56_PfpI-like"/>
</dbReference>
<dbReference type="AlphaFoldDB" id="A0ABD5YNS6"/>
<dbReference type="SUPFAM" id="SSF52317">
    <property type="entry name" value="Class I glutamine amidotransferase-like"/>
    <property type="match status" value="1"/>
</dbReference>
<dbReference type="Proteomes" id="UP001596417">
    <property type="component" value="Unassembled WGS sequence"/>
</dbReference>
<name>A0ABD5YNS6_9EURY</name>
<comment type="similarity">
    <text evidence="1">Belongs to the peptidase C56 family.</text>
</comment>
<proteinExistence type="inferred from homology"/>
<dbReference type="CDD" id="cd03134">
    <property type="entry name" value="GATase1_PfpI_like"/>
    <property type="match status" value="1"/>
</dbReference>
<dbReference type="PROSITE" id="PS51276">
    <property type="entry name" value="PEPTIDASE_C56_PFPI"/>
    <property type="match status" value="1"/>
</dbReference>
<evidence type="ECO:0000256" key="1">
    <source>
        <dbReference type="ARBA" id="ARBA00008542"/>
    </source>
</evidence>
<evidence type="ECO:0000313" key="3">
    <source>
        <dbReference type="EMBL" id="MFC7189293.1"/>
    </source>
</evidence>
<reference evidence="3 4" key="1">
    <citation type="journal article" date="2019" name="Int. J. Syst. Evol. Microbiol.">
        <title>The Global Catalogue of Microorganisms (GCM) 10K type strain sequencing project: providing services to taxonomists for standard genome sequencing and annotation.</title>
        <authorList>
            <consortium name="The Broad Institute Genomics Platform"/>
            <consortium name="The Broad Institute Genome Sequencing Center for Infectious Disease"/>
            <person name="Wu L."/>
            <person name="Ma J."/>
        </authorList>
    </citation>
    <scope>NUCLEOTIDE SEQUENCE [LARGE SCALE GENOMIC DNA]</scope>
    <source>
        <strain evidence="3 4">RDMS1</strain>
    </source>
</reference>
<comment type="caution">
    <text evidence="3">The sequence shown here is derived from an EMBL/GenBank/DDBJ whole genome shotgun (WGS) entry which is preliminary data.</text>
</comment>